<dbReference type="InterPro" id="IPR001296">
    <property type="entry name" value="Glyco_trans_1"/>
</dbReference>
<protein>
    <submittedName>
        <fullName evidence="2">Glycosyltransferase</fullName>
    </submittedName>
</protein>
<name>A0A936YZW4_9BURK</name>
<evidence type="ECO:0000313" key="3">
    <source>
        <dbReference type="Proteomes" id="UP000599109"/>
    </source>
</evidence>
<gene>
    <name evidence="2" type="ORF">JJ685_12780</name>
</gene>
<dbReference type="SUPFAM" id="SSF53756">
    <property type="entry name" value="UDP-Glycosyltransferase/glycogen phosphorylase"/>
    <property type="match status" value="1"/>
</dbReference>
<dbReference type="RefSeq" id="WP_201674596.1">
    <property type="nucleotide sequence ID" value="NZ_JAEQNE010000002.1"/>
</dbReference>
<keyword evidence="3" id="KW-1185">Reference proteome</keyword>
<dbReference type="PANTHER" id="PTHR12526">
    <property type="entry name" value="GLYCOSYLTRANSFERASE"/>
    <property type="match status" value="1"/>
</dbReference>
<evidence type="ECO:0000313" key="2">
    <source>
        <dbReference type="EMBL" id="MBL0392008.1"/>
    </source>
</evidence>
<comment type="caution">
    <text evidence="2">The sequence shown here is derived from an EMBL/GenBank/DDBJ whole genome shotgun (WGS) entry which is preliminary data.</text>
</comment>
<evidence type="ECO:0000259" key="1">
    <source>
        <dbReference type="Pfam" id="PF00534"/>
    </source>
</evidence>
<accession>A0A936YZW4</accession>
<dbReference type="Pfam" id="PF00534">
    <property type="entry name" value="Glycos_transf_1"/>
    <property type="match status" value="1"/>
</dbReference>
<dbReference type="Proteomes" id="UP000599109">
    <property type="component" value="Unassembled WGS sequence"/>
</dbReference>
<dbReference type="PANTHER" id="PTHR12526:SF638">
    <property type="entry name" value="SPORE COAT PROTEIN SA"/>
    <property type="match status" value="1"/>
</dbReference>
<proteinExistence type="predicted"/>
<dbReference type="Gene3D" id="3.40.50.2000">
    <property type="entry name" value="Glycogen Phosphorylase B"/>
    <property type="match status" value="2"/>
</dbReference>
<dbReference type="CDD" id="cd03801">
    <property type="entry name" value="GT4_PimA-like"/>
    <property type="match status" value="1"/>
</dbReference>
<dbReference type="AlphaFoldDB" id="A0A936YZW4"/>
<reference evidence="2 3" key="1">
    <citation type="journal article" date="2017" name="Int. J. Syst. Evol. Microbiol.">
        <title>Ramlibacter monticola sp. nov., isolated from forest soil.</title>
        <authorList>
            <person name="Chaudhary D.K."/>
            <person name="Kim J."/>
        </authorList>
    </citation>
    <scope>NUCLEOTIDE SEQUENCE [LARGE SCALE GENOMIC DNA]</scope>
    <source>
        <strain evidence="2 3">KACC 19175</strain>
    </source>
</reference>
<dbReference type="EMBL" id="JAEQNE010000002">
    <property type="protein sequence ID" value="MBL0392008.1"/>
    <property type="molecule type" value="Genomic_DNA"/>
</dbReference>
<feature type="domain" description="Glycosyl transferase family 1" evidence="1">
    <location>
        <begin position="192"/>
        <end position="349"/>
    </location>
</feature>
<organism evidence="2 3">
    <name type="scientific">Ramlibacter monticola</name>
    <dbReference type="NCBI Taxonomy" id="1926872"/>
    <lineage>
        <taxon>Bacteria</taxon>
        <taxon>Pseudomonadati</taxon>
        <taxon>Pseudomonadota</taxon>
        <taxon>Betaproteobacteria</taxon>
        <taxon>Burkholderiales</taxon>
        <taxon>Comamonadaceae</taxon>
        <taxon>Ramlibacter</taxon>
    </lineage>
</organism>
<dbReference type="GO" id="GO:0016757">
    <property type="term" value="F:glycosyltransferase activity"/>
    <property type="evidence" value="ECO:0007669"/>
    <property type="project" value="InterPro"/>
</dbReference>
<sequence length="389" mass="42207">MNRHILVLQYAGNFAEAFWRLHAGGAENYAAQAYSLDSVAALVDPATRVTSVCCLSAQADDQLLPNGVRSIALGLSGTVDTRLVSRLVDDLRPTHLLLRTPMLRVLVSARRQGIPVVATFADSFVKGGLLARLRRRALARELNDPNVLVVGNHGRNACRNLESIGVRPEKVVPWDWPQVSSQLPPKRYPDAAEWKLVYAGLMDPRKGVGDIIEAIALLRRDGVRVRLQCFGSGAVGEFRRLAAAGGVEDCIDFAGQGTNSVVCDAMRRADVVLIPSRHSYSEGLPLTIYEAFRSRTPIVGSDHPMFDGILVDGVSAMVFRAGDPAALARALRALQANPQAYEALSRNAQASWQGLQIATRWGDLVRQWLAPAMGPLELSPRTNPPGLLA</sequence>